<dbReference type="AlphaFoldDB" id="A0A8H8UA01"/>
<comment type="caution">
    <text evidence="5">The sequence shown here is derived from an EMBL/GenBank/DDBJ whole genome shotgun (WGS) entry which is preliminary data.</text>
</comment>
<evidence type="ECO:0000313" key="6">
    <source>
        <dbReference type="Proteomes" id="UP000462212"/>
    </source>
</evidence>
<dbReference type="PANTHER" id="PTHR43976:SF16">
    <property type="entry name" value="SHORT-CHAIN DEHYDROGENASE_REDUCTASE FAMILY PROTEIN"/>
    <property type="match status" value="1"/>
</dbReference>
<evidence type="ECO:0000256" key="3">
    <source>
        <dbReference type="ARBA" id="ARBA00023002"/>
    </source>
</evidence>
<dbReference type="InterPro" id="IPR020904">
    <property type="entry name" value="Sc_DH/Rdtase_CS"/>
</dbReference>
<evidence type="ECO:0000256" key="4">
    <source>
        <dbReference type="RuleBase" id="RU000363"/>
    </source>
</evidence>
<dbReference type="PRINTS" id="PR00081">
    <property type="entry name" value="GDHRDH"/>
</dbReference>
<gene>
    <name evidence="5" type="primary">yusZ_0</name>
    <name evidence="5" type="ORF">LSUB1_G005492</name>
</gene>
<accession>A0A8H8UA01</accession>
<dbReference type="PROSITE" id="PS00061">
    <property type="entry name" value="ADH_SHORT"/>
    <property type="match status" value="1"/>
</dbReference>
<organism evidence="5 6">
    <name type="scientific">Lachnellula subtilissima</name>
    <dbReference type="NCBI Taxonomy" id="602034"/>
    <lineage>
        <taxon>Eukaryota</taxon>
        <taxon>Fungi</taxon>
        <taxon>Dikarya</taxon>
        <taxon>Ascomycota</taxon>
        <taxon>Pezizomycotina</taxon>
        <taxon>Leotiomycetes</taxon>
        <taxon>Helotiales</taxon>
        <taxon>Lachnaceae</taxon>
        <taxon>Lachnellula</taxon>
    </lineage>
</organism>
<comment type="similarity">
    <text evidence="1 4">Belongs to the short-chain dehydrogenases/reductases (SDR) family.</text>
</comment>
<dbReference type="PANTHER" id="PTHR43976">
    <property type="entry name" value="SHORT CHAIN DEHYDROGENASE"/>
    <property type="match status" value="1"/>
</dbReference>
<name>A0A8H8UA01_9HELO</name>
<dbReference type="CDD" id="cd05374">
    <property type="entry name" value="17beta-HSD-like_SDR_c"/>
    <property type="match status" value="1"/>
</dbReference>
<dbReference type="OrthoDB" id="1274115at2759"/>
<evidence type="ECO:0000313" key="5">
    <source>
        <dbReference type="EMBL" id="TVY36044.1"/>
    </source>
</evidence>
<keyword evidence="2" id="KW-0521">NADP</keyword>
<dbReference type="InterPro" id="IPR051911">
    <property type="entry name" value="SDR_oxidoreductase"/>
</dbReference>
<dbReference type="Pfam" id="PF00106">
    <property type="entry name" value="adh_short"/>
    <property type="match status" value="1"/>
</dbReference>
<evidence type="ECO:0000256" key="2">
    <source>
        <dbReference type="ARBA" id="ARBA00022857"/>
    </source>
</evidence>
<dbReference type="GO" id="GO:0016491">
    <property type="term" value="F:oxidoreductase activity"/>
    <property type="evidence" value="ECO:0007669"/>
    <property type="project" value="UniProtKB-KW"/>
</dbReference>
<dbReference type="SUPFAM" id="SSF51735">
    <property type="entry name" value="NAD(P)-binding Rossmann-fold domains"/>
    <property type="match status" value="1"/>
</dbReference>
<keyword evidence="6" id="KW-1185">Reference proteome</keyword>
<dbReference type="Gene3D" id="3.40.50.720">
    <property type="entry name" value="NAD(P)-binding Rossmann-like Domain"/>
    <property type="match status" value="1"/>
</dbReference>
<proteinExistence type="inferred from homology"/>
<protein>
    <submittedName>
        <fullName evidence="5">Putative oxidoreductase</fullName>
    </submittedName>
</protein>
<sequence>MAIWFITGCSTGFGHETALAALAHGDKVIATARNPDDVNDLADKGALIIALDLSWPEEKIQAAVQVAIEPFGTVDVLFNNAGVNMIGSLEEVSSKEARAMFDVNYWGHISVTRAILPYMRAQKHGTIGFNGSMLGWYGLGCVSTYTTTKWAIAGLVHCLREEVKEFGINVTVIEVGFFRTQVFGENKKLFPKKGMDEYKSSMAPLRNFIATSNGRQPGDPEKAAKVIVEALTGEGAFKGKELPARLLLGADAVAQVEGILDSQKSSLEEWKSVSISTDFTLAE</sequence>
<keyword evidence="3" id="KW-0560">Oxidoreductase</keyword>
<reference evidence="5 6" key="1">
    <citation type="submission" date="2018-05" db="EMBL/GenBank/DDBJ databases">
        <title>Genome sequencing and assembly of the regulated plant pathogen Lachnellula willkommii and related sister species for the development of diagnostic species identification markers.</title>
        <authorList>
            <person name="Giroux E."/>
            <person name="Bilodeau G."/>
        </authorList>
    </citation>
    <scope>NUCLEOTIDE SEQUENCE [LARGE SCALE GENOMIC DNA]</scope>
    <source>
        <strain evidence="5 6">CBS 197.66</strain>
    </source>
</reference>
<dbReference type="Proteomes" id="UP000462212">
    <property type="component" value="Unassembled WGS sequence"/>
</dbReference>
<dbReference type="InterPro" id="IPR036291">
    <property type="entry name" value="NAD(P)-bd_dom_sf"/>
</dbReference>
<dbReference type="PRINTS" id="PR00080">
    <property type="entry name" value="SDRFAMILY"/>
</dbReference>
<evidence type="ECO:0000256" key="1">
    <source>
        <dbReference type="ARBA" id="ARBA00006484"/>
    </source>
</evidence>
<dbReference type="EMBL" id="QGMJ01000465">
    <property type="protein sequence ID" value="TVY36044.1"/>
    <property type="molecule type" value="Genomic_DNA"/>
</dbReference>
<dbReference type="InterPro" id="IPR002347">
    <property type="entry name" value="SDR_fam"/>
</dbReference>